<sequence length="209" mass="24296">MKTKLKIVLTALELFNERGERNVTTNHIAENLNISPGNLYYHFRNKQEIIQSIYDIYENELLTSLAPRESGNSVELFETYMGSIFNMMWKYRFFYSNLPEVLSNDTELHARYSATQTRLRENLRQICLLFRDAKLLDMNDEEQEVTITTMHLITTNWFNYQTGLKHETKVMKSDVTNGLKQMLSVVQPYATSKGNSVLSSCITQILDNG</sequence>
<dbReference type="SUPFAM" id="SSF46689">
    <property type="entry name" value="Homeodomain-like"/>
    <property type="match status" value="1"/>
</dbReference>
<organism evidence="4 5">
    <name type="scientific">Vibrio nigripulchritudo SOn1</name>
    <dbReference type="NCBI Taxonomy" id="1238450"/>
    <lineage>
        <taxon>Bacteria</taxon>
        <taxon>Pseudomonadati</taxon>
        <taxon>Pseudomonadota</taxon>
        <taxon>Gammaproteobacteria</taxon>
        <taxon>Vibrionales</taxon>
        <taxon>Vibrionaceae</taxon>
        <taxon>Vibrio</taxon>
    </lineage>
</organism>
<dbReference type="PANTHER" id="PTHR43479">
    <property type="entry name" value="ACREF/ENVCD OPERON REPRESSOR-RELATED"/>
    <property type="match status" value="1"/>
</dbReference>
<evidence type="ECO:0000313" key="5">
    <source>
        <dbReference type="Proteomes" id="UP000018211"/>
    </source>
</evidence>
<accession>A0AAV2VUD3</accession>
<evidence type="ECO:0000256" key="1">
    <source>
        <dbReference type="ARBA" id="ARBA00023125"/>
    </source>
</evidence>
<dbReference type="PANTHER" id="PTHR43479:SF12">
    <property type="entry name" value="TRANSCRIPTIONAL REGULATORY PROTEIN"/>
    <property type="match status" value="1"/>
</dbReference>
<proteinExistence type="predicted"/>
<dbReference type="InterPro" id="IPR050624">
    <property type="entry name" value="HTH-type_Tx_Regulator"/>
</dbReference>
<dbReference type="GO" id="GO:0003677">
    <property type="term" value="F:DNA binding"/>
    <property type="evidence" value="ECO:0007669"/>
    <property type="project" value="UniProtKB-UniRule"/>
</dbReference>
<dbReference type="RefSeq" id="WP_022612791.1">
    <property type="nucleotide sequence ID" value="NZ_LK391965.1"/>
</dbReference>
<dbReference type="InterPro" id="IPR025722">
    <property type="entry name" value="TetR"/>
</dbReference>
<gene>
    <name evidence="4" type="ORF">VIBNISOn1_480045</name>
</gene>
<name>A0AAV2VUD3_9VIBR</name>
<dbReference type="InterPro" id="IPR001647">
    <property type="entry name" value="HTH_TetR"/>
</dbReference>
<evidence type="ECO:0000259" key="3">
    <source>
        <dbReference type="PROSITE" id="PS50977"/>
    </source>
</evidence>
<dbReference type="AlphaFoldDB" id="A0AAV2VUD3"/>
<comment type="caution">
    <text evidence="4">The sequence shown here is derived from an EMBL/GenBank/DDBJ whole genome shotgun (WGS) entry which is preliminary data.</text>
</comment>
<dbReference type="Pfam" id="PF13972">
    <property type="entry name" value="TetR"/>
    <property type="match status" value="1"/>
</dbReference>
<keyword evidence="1 2" id="KW-0238">DNA-binding</keyword>
<dbReference type="Gene3D" id="1.10.357.10">
    <property type="entry name" value="Tetracycline Repressor, domain 2"/>
    <property type="match status" value="1"/>
</dbReference>
<dbReference type="EMBL" id="CAOF01000140">
    <property type="protein sequence ID" value="CCO48246.1"/>
    <property type="molecule type" value="Genomic_DNA"/>
</dbReference>
<dbReference type="Pfam" id="PF00440">
    <property type="entry name" value="TetR_N"/>
    <property type="match status" value="1"/>
</dbReference>
<dbReference type="PROSITE" id="PS50977">
    <property type="entry name" value="HTH_TETR_2"/>
    <property type="match status" value="1"/>
</dbReference>
<feature type="DNA-binding region" description="H-T-H motif" evidence="2">
    <location>
        <begin position="24"/>
        <end position="43"/>
    </location>
</feature>
<evidence type="ECO:0000313" key="4">
    <source>
        <dbReference type="EMBL" id="CCO48246.1"/>
    </source>
</evidence>
<dbReference type="PRINTS" id="PR00455">
    <property type="entry name" value="HTHTETR"/>
</dbReference>
<protein>
    <submittedName>
        <fullName evidence="4">Transcriptional regulator, TetR family</fullName>
    </submittedName>
</protein>
<reference evidence="4 5" key="1">
    <citation type="journal article" date="2013" name="ISME J.">
        <title>Comparative genomics of pathogenic lineages of Vibrio nigripulchritudo identifies virulence-associated traits.</title>
        <authorList>
            <person name="Goudenege D."/>
            <person name="Labreuche Y."/>
            <person name="Krin E."/>
            <person name="Ansquer D."/>
            <person name="Mangenot S."/>
            <person name="Calteau A."/>
            <person name="Medigue C."/>
            <person name="Mazel D."/>
            <person name="Polz M.F."/>
            <person name="Le Roux F."/>
        </authorList>
    </citation>
    <scope>NUCLEOTIDE SEQUENCE [LARGE SCALE GENOMIC DNA]</scope>
    <source>
        <strain evidence="4 5">SOn1</strain>
    </source>
</reference>
<dbReference type="Proteomes" id="UP000018211">
    <property type="component" value="Unassembled WGS sequence"/>
</dbReference>
<evidence type="ECO:0000256" key="2">
    <source>
        <dbReference type="PROSITE-ProRule" id="PRU00335"/>
    </source>
</evidence>
<dbReference type="InterPro" id="IPR009057">
    <property type="entry name" value="Homeodomain-like_sf"/>
</dbReference>
<feature type="domain" description="HTH tetR-type" evidence="3">
    <location>
        <begin position="1"/>
        <end position="61"/>
    </location>
</feature>